<dbReference type="EMBL" id="NMUH01001067">
    <property type="protein sequence ID" value="MQL88546.1"/>
    <property type="molecule type" value="Genomic_DNA"/>
</dbReference>
<dbReference type="OrthoDB" id="4822at2759"/>
<evidence type="ECO:0000256" key="3">
    <source>
        <dbReference type="SAM" id="MobiDB-lite"/>
    </source>
</evidence>
<proteinExistence type="predicted"/>
<comment type="subcellular location">
    <subcellularLocation>
        <location evidence="1">Nucleus</location>
    </subcellularLocation>
</comment>
<organism evidence="5 6">
    <name type="scientific">Colocasia esculenta</name>
    <name type="common">Wild taro</name>
    <name type="synonym">Arum esculentum</name>
    <dbReference type="NCBI Taxonomy" id="4460"/>
    <lineage>
        <taxon>Eukaryota</taxon>
        <taxon>Viridiplantae</taxon>
        <taxon>Streptophyta</taxon>
        <taxon>Embryophyta</taxon>
        <taxon>Tracheophyta</taxon>
        <taxon>Spermatophyta</taxon>
        <taxon>Magnoliopsida</taxon>
        <taxon>Liliopsida</taxon>
        <taxon>Araceae</taxon>
        <taxon>Aroideae</taxon>
        <taxon>Colocasieae</taxon>
        <taxon>Colocasia</taxon>
    </lineage>
</organism>
<dbReference type="GO" id="GO:0005634">
    <property type="term" value="C:nucleus"/>
    <property type="evidence" value="ECO:0007669"/>
    <property type="project" value="UniProtKB-SubCell"/>
</dbReference>
<protein>
    <recommendedName>
        <fullName evidence="4">OCRE domain-containing protein</fullName>
    </recommendedName>
</protein>
<evidence type="ECO:0000313" key="5">
    <source>
        <dbReference type="EMBL" id="MQL88546.1"/>
    </source>
</evidence>
<keyword evidence="6" id="KW-1185">Reference proteome</keyword>
<dbReference type="Pfam" id="PF17780">
    <property type="entry name" value="OCRE"/>
    <property type="match status" value="1"/>
</dbReference>
<gene>
    <name evidence="5" type="ORF">Taro_021109</name>
</gene>
<dbReference type="Proteomes" id="UP000652761">
    <property type="component" value="Unassembled WGS sequence"/>
</dbReference>
<reference evidence="5" key="1">
    <citation type="submission" date="2017-07" db="EMBL/GenBank/DDBJ databases">
        <title>Taro Niue Genome Assembly and Annotation.</title>
        <authorList>
            <person name="Atibalentja N."/>
            <person name="Keating K."/>
            <person name="Fields C.J."/>
        </authorList>
    </citation>
    <scope>NUCLEOTIDE SEQUENCE</scope>
    <source>
        <strain evidence="5">Niue_2</strain>
        <tissue evidence="5">Leaf</tissue>
    </source>
</reference>
<dbReference type="CDD" id="cd16074">
    <property type="entry name" value="OCRE"/>
    <property type="match status" value="1"/>
</dbReference>
<evidence type="ECO:0000256" key="2">
    <source>
        <dbReference type="ARBA" id="ARBA00023242"/>
    </source>
</evidence>
<dbReference type="InterPro" id="IPR041591">
    <property type="entry name" value="OCRE"/>
</dbReference>
<name>A0A843V0I3_COLES</name>
<accession>A0A843V0I3</accession>
<dbReference type="GO" id="GO:0000398">
    <property type="term" value="P:mRNA splicing, via spliceosome"/>
    <property type="evidence" value="ECO:0007669"/>
    <property type="project" value="TreeGrafter"/>
</dbReference>
<feature type="domain" description="OCRE" evidence="4">
    <location>
        <begin position="35"/>
        <end position="68"/>
    </location>
</feature>
<dbReference type="GO" id="GO:0003723">
    <property type="term" value="F:RNA binding"/>
    <property type="evidence" value="ECO:0007669"/>
    <property type="project" value="TreeGrafter"/>
</dbReference>
<dbReference type="AlphaFoldDB" id="A0A843V0I3"/>
<evidence type="ECO:0000259" key="4">
    <source>
        <dbReference type="Pfam" id="PF17780"/>
    </source>
</evidence>
<feature type="region of interest" description="Disordered" evidence="3">
    <location>
        <begin position="306"/>
        <end position="338"/>
    </location>
</feature>
<keyword evidence="2" id="KW-0539">Nucleus</keyword>
<sequence length="338" mass="37205">MAGTAHESDVHGADGDSGSGGGDCSFMWDDDSQLSGFYHDPNAGWYYSTRDGLYYRYEDGDYVPWESDEVVDYASVVNKRESCQHINAILDTGIQDQPGSNTCFADDESADPSPPSEWLEETLINMYLKGYSTEEANVGFSTTLETDGDNYDASGRLLSDSVNGGSHTKELNEVEEDRNIAEDVGEQAESSGSIWGGDAVSCEEIWLAQYGQVIKQEDDNILPFPAIDLWDWRLVDECGKKTSHVSRLVGRLVKQSMKLHPSMPAGGGILKTAPVCEVQLDLVRVATVLFFKAICAKADRIESDRTPVSVRADPNLDQDWIGDPADPQEVWPIQDQPD</sequence>
<evidence type="ECO:0000313" key="6">
    <source>
        <dbReference type="Proteomes" id="UP000652761"/>
    </source>
</evidence>
<evidence type="ECO:0000256" key="1">
    <source>
        <dbReference type="ARBA" id="ARBA00004123"/>
    </source>
</evidence>
<dbReference type="PANTHER" id="PTHR13948">
    <property type="entry name" value="RNA-BINDING PROTEIN"/>
    <property type="match status" value="1"/>
</dbReference>
<dbReference type="PANTHER" id="PTHR13948:SF38">
    <property type="entry name" value="D111_G-PATCH DOMAIN-CONTAINING PROTEIN"/>
    <property type="match status" value="1"/>
</dbReference>
<comment type="caution">
    <text evidence="5">The sequence shown here is derived from an EMBL/GenBank/DDBJ whole genome shotgun (WGS) entry which is preliminary data.</text>
</comment>